<feature type="chain" id="PRO_5045140172" evidence="2">
    <location>
        <begin position="24"/>
        <end position="1691"/>
    </location>
</feature>
<evidence type="ECO:0000313" key="5">
    <source>
        <dbReference type="Proteomes" id="UP001589747"/>
    </source>
</evidence>
<feature type="signal peptide" evidence="2">
    <location>
        <begin position="1"/>
        <end position="23"/>
    </location>
</feature>
<comment type="caution">
    <text evidence="4">The sequence shown here is derived from an EMBL/GenBank/DDBJ whole genome shotgun (WGS) entry which is preliminary data.</text>
</comment>
<dbReference type="Gene3D" id="2.60.40.1120">
    <property type="entry name" value="Carboxypeptidase-like, regulatory domain"/>
    <property type="match status" value="1"/>
</dbReference>
<dbReference type="InterPro" id="IPR051465">
    <property type="entry name" value="Cell_Envelope_Struct_Comp"/>
</dbReference>
<gene>
    <name evidence="4" type="ORF">ACFFSY_10770</name>
</gene>
<dbReference type="Pfam" id="PF00395">
    <property type="entry name" value="SLH"/>
    <property type="match status" value="2"/>
</dbReference>
<dbReference type="InterPro" id="IPR001119">
    <property type="entry name" value="SLH_dom"/>
</dbReference>
<accession>A0ABV5KMD2</accession>
<evidence type="ECO:0000259" key="3">
    <source>
        <dbReference type="PROSITE" id="PS51272"/>
    </source>
</evidence>
<name>A0ABV5KMD2_9BACL</name>
<dbReference type="Proteomes" id="UP001589747">
    <property type="component" value="Unassembled WGS sequence"/>
</dbReference>
<dbReference type="InterPro" id="IPR008969">
    <property type="entry name" value="CarboxyPept-like_regulatory"/>
</dbReference>
<organism evidence="4 5">
    <name type="scientific">Paenibacillus aurantiacus</name>
    <dbReference type="NCBI Taxonomy" id="1936118"/>
    <lineage>
        <taxon>Bacteria</taxon>
        <taxon>Bacillati</taxon>
        <taxon>Bacillota</taxon>
        <taxon>Bacilli</taxon>
        <taxon>Bacillales</taxon>
        <taxon>Paenibacillaceae</taxon>
        <taxon>Paenibacillus</taxon>
    </lineage>
</organism>
<sequence>MKSKRVAALLLAGLLSLPPGIGAAAAMPVQDAKGHWAENTLSKWVNNGWLKGQPDGSISPNKLITRAEVAALVNAAFGFTEKGNDVYRDVKSGQWFASAVAIAAKAGYMKGGSDGRFRPNDAMTRQEIAVLIANLLQLKHVDPPVALKDAANAPTWSKGAIGAVVDGGIMVGQTSGSFGLLAKTTRAETVVILERALTKRTSSVPETVYGQAGTFDAASKIDGSVRITSTDVVLKNADVAGDLIIDRAVGEGDVTLDGVTVKGKLIINGGGANSIHLHDTEASAAVVDKEGSPVRIVADGVQLAGELRLQSPAIIEQTGSEIPNAVIAPDGQESGEFTLSGTFDRVQVSGSNAGVSLLKGSVTAFEVGKGSVNTKLQLAAGTKIGELRLNGPTAVKGQGEIGKAIVSAFGSTLEQEPGRIELSAGTSVTVGGKPVTESTPAGGATSGGAPGGGVPGGGGGLPGGGGSSGGGTTSGPADALFDTSRTVRGGTTVALKSAPAYGTAVWLAPADTKAFAEGSKMTRLKGNGIAKKLAAPAEPGDYRLYLVTGSTASAPSAAVLKVENTANVSGTVKLKDGTAFAISDLVIEGIDGNGASQTYKTGVDGGRFNLYLPDGGYRATKLMERAGAKTETGLYYSFDVREGKLVGGESLSFTAYVTADFTASGTVQFADGEAVPNGTLMISDKNNDATYRALVKDGKFGLYLPHGEYEVNTYHDEAKRIHRNLHQVFAVAPNESQPLALTVEKSNFTGTLKDAKNQPVASGTVTISSQTIDYYAGFVVNGSFSLYLPDGSYEASHYDNGRTAFPIHANFSIQDGKLVEGSSDFSLIPENLRAVVTHGGRPAEDGYVNIVTQGYSANSEVVDGRLSEPLPEGSYTIESYTNGHGYFALNVPVEIGAEVKTIELTIPDANLKGTVSDANGDPEYANVGFTNVNAPGRIHSVPVLEGQFEASLPDGTYAFGYNSSVIDNPMPLGRITIAGGKADQAQLTLTVPRQNVNGTITDEDGKTLPYVRTLRIQSAGGGAETIRNVTVQNGKFRLYLPDGQYEIVSYSAGGYYDIPVNLPLSVNGSASPVVKITGSVKGMLRDAATDQAISGVDLVIEPASGASVKQFIPVWEGRFSANLPDGRYQVKGYETWRTGEFSTLGIMFTVAGGQVVGGALDVLIQPSNVIGRIESPGSLNLERSLMRVISITTAMSYDVQIRNSAFSTYLPDGDYTARFLTGADDLIGLSLEFSVKNGTPSDNPLIFHIPAAQTGIVQSADGQEVSGGMIGITSISADPNRAVSHMYEVAQDGKFTFRLPAGSYKITNFSYGQLKWISVNVPFTIPATGSVSPTLVVKVPSPNVRGTFTIGGDPVENALIEVYVSNMVIQSKLSVRNGQIQGDLPDGLYQLDRYVDTRTGEGGLLNTSFTIQGGVMNPAQLTIALPLDNVKGTVKDDTGQPVSGGRVFVKKETGTWVDLEADVPVMDGAFSLSLPDGNYVLTHYRQDNSTTTLNVAITVKDGTAAPIALVVKAPNVFGLVDHIDGTPVADGIVTLMKKDDHTLLQLQIANGIYKGWLPDGEYAIMNVILTSTGKVIPVLRTLTVSQGKVTDDNVLAIRIAYAGQLAVQWSDGSPANEIRIALEGSGLANHSYLFTPENGNITLQLTNGQYRIAGYFESDYVTYHRLPQPLTFQATGGKLDPADFTIVLPKI</sequence>
<evidence type="ECO:0000256" key="1">
    <source>
        <dbReference type="SAM" id="MobiDB-lite"/>
    </source>
</evidence>
<feature type="compositionally biased region" description="Gly residues" evidence="1">
    <location>
        <begin position="444"/>
        <end position="473"/>
    </location>
</feature>
<evidence type="ECO:0000313" key="4">
    <source>
        <dbReference type="EMBL" id="MFB9326397.1"/>
    </source>
</evidence>
<dbReference type="SUPFAM" id="SSF49464">
    <property type="entry name" value="Carboxypeptidase regulatory domain-like"/>
    <property type="match status" value="1"/>
</dbReference>
<dbReference type="EMBL" id="JBHMDO010000017">
    <property type="protein sequence ID" value="MFB9326397.1"/>
    <property type="molecule type" value="Genomic_DNA"/>
</dbReference>
<keyword evidence="5" id="KW-1185">Reference proteome</keyword>
<dbReference type="PANTHER" id="PTHR43308">
    <property type="entry name" value="OUTER MEMBRANE PROTEIN ALPHA-RELATED"/>
    <property type="match status" value="1"/>
</dbReference>
<feature type="domain" description="SLH" evidence="3">
    <location>
        <begin position="147"/>
        <end position="207"/>
    </location>
</feature>
<keyword evidence="2" id="KW-0732">Signal</keyword>
<reference evidence="4 5" key="1">
    <citation type="submission" date="2024-09" db="EMBL/GenBank/DDBJ databases">
        <authorList>
            <person name="Sun Q."/>
            <person name="Mori K."/>
        </authorList>
    </citation>
    <scope>NUCLEOTIDE SEQUENCE [LARGE SCALE GENOMIC DNA]</scope>
    <source>
        <strain evidence="4 5">TISTR 2452</strain>
    </source>
</reference>
<evidence type="ECO:0000256" key="2">
    <source>
        <dbReference type="SAM" id="SignalP"/>
    </source>
</evidence>
<dbReference type="RefSeq" id="WP_377493620.1">
    <property type="nucleotide sequence ID" value="NZ_JBHMDO010000017.1"/>
</dbReference>
<feature type="region of interest" description="Disordered" evidence="1">
    <location>
        <begin position="417"/>
        <end position="482"/>
    </location>
</feature>
<proteinExistence type="predicted"/>
<dbReference type="PANTHER" id="PTHR43308:SF5">
    <property type="entry name" value="S-LAYER PROTEIN _ PEPTIDOGLYCAN ENDO-BETA-N-ACETYLGLUCOSAMINIDASE"/>
    <property type="match status" value="1"/>
</dbReference>
<feature type="domain" description="SLH" evidence="3">
    <location>
        <begin position="83"/>
        <end position="146"/>
    </location>
</feature>
<protein>
    <submittedName>
        <fullName evidence="4">S-layer homology domain-containing protein</fullName>
    </submittedName>
</protein>
<dbReference type="PROSITE" id="PS51272">
    <property type="entry name" value="SLH"/>
    <property type="match status" value="3"/>
</dbReference>
<feature type="domain" description="SLH" evidence="3">
    <location>
        <begin position="24"/>
        <end position="82"/>
    </location>
</feature>